<dbReference type="EMBL" id="JACIJP010000006">
    <property type="protein sequence ID" value="MBB6125357.1"/>
    <property type="molecule type" value="Genomic_DNA"/>
</dbReference>
<evidence type="ECO:0000256" key="2">
    <source>
        <dbReference type="ARBA" id="ARBA00022643"/>
    </source>
</evidence>
<keyword evidence="4 6" id="KW-0503">Monooxygenase</keyword>
<dbReference type="PANTHER" id="PTHR42847:SF4">
    <property type="entry name" value="ALKANESULFONATE MONOOXYGENASE-RELATED"/>
    <property type="match status" value="1"/>
</dbReference>
<dbReference type="InterPro" id="IPR050172">
    <property type="entry name" value="SsuD_RutA_monooxygenase"/>
</dbReference>
<dbReference type="SUPFAM" id="SSF51679">
    <property type="entry name" value="Bacterial luciferase-like"/>
    <property type="match status" value="1"/>
</dbReference>
<dbReference type="GO" id="GO:0016705">
    <property type="term" value="F:oxidoreductase activity, acting on paired donors, with incorporation or reduction of molecular oxygen"/>
    <property type="evidence" value="ECO:0007669"/>
    <property type="project" value="InterPro"/>
</dbReference>
<accession>A0A841J3G9</accession>
<dbReference type="Gene3D" id="3.20.20.30">
    <property type="entry name" value="Luciferase-like domain"/>
    <property type="match status" value="1"/>
</dbReference>
<reference evidence="6 7" key="1">
    <citation type="submission" date="2020-08" db="EMBL/GenBank/DDBJ databases">
        <title>Genomic Encyclopedia of Type Strains, Phase IV (KMG-IV): sequencing the most valuable type-strain genomes for metagenomic binning, comparative biology and taxonomic classification.</title>
        <authorList>
            <person name="Goeker M."/>
        </authorList>
    </citation>
    <scope>NUCLEOTIDE SEQUENCE [LARGE SCALE GENOMIC DNA]</scope>
    <source>
        <strain evidence="6 7">DSM 102255</strain>
    </source>
</reference>
<protein>
    <submittedName>
        <fullName evidence="6">Alkanesulfonate monooxygenase SsuD/methylene tetrahydromethanopterin reductase-like flavin-dependent oxidoreductase (Luciferase family)</fullName>
    </submittedName>
</protein>
<keyword evidence="3" id="KW-0560">Oxidoreductase</keyword>
<dbReference type="AlphaFoldDB" id="A0A841J3G9"/>
<dbReference type="CDD" id="cd01094">
    <property type="entry name" value="Alkanesulfonate_monoxygenase"/>
    <property type="match status" value="1"/>
</dbReference>
<feature type="domain" description="Luciferase-like" evidence="5">
    <location>
        <begin position="28"/>
        <end position="344"/>
    </location>
</feature>
<evidence type="ECO:0000259" key="5">
    <source>
        <dbReference type="Pfam" id="PF00296"/>
    </source>
</evidence>
<sequence>MNGNPNFETELADYRAKHVPLFNNQPLKFGVFSVNASGNIFMTKAPTSYEISWEHSRDVARLADDLGFEAFIPVGRFKGFGGETNWNGEVYETLTYAAGIAAETKNIMTFSTLIAPLVHPVLAAKALTTIDHIGGGRAGLNLVMGWNMPEMRMMGTELREHDDRYGYGADWVKVATKLWTEEGISDYHGKYLDLEGLEAMPKPIQPRPVILNAGASPAGQDFAAQYADLNFASFTTPDQAKRYVASIRGKAAEYGRTIGVVTLVVVVCRDTEEEAKAAYQAIIDHGDWEAADNFMSGVSQQSFAEHLKKEYLAKSVAGSGGHALIGTPEQIVDGLKEIKECGIDCVLLGMLDYKKELKYFGERVMPLLKQAGLRI</sequence>
<organism evidence="6 7">
    <name type="scientific">Sphingobium subterraneum</name>
    <dbReference type="NCBI Taxonomy" id="627688"/>
    <lineage>
        <taxon>Bacteria</taxon>
        <taxon>Pseudomonadati</taxon>
        <taxon>Pseudomonadota</taxon>
        <taxon>Alphaproteobacteria</taxon>
        <taxon>Sphingomonadales</taxon>
        <taxon>Sphingomonadaceae</taxon>
        <taxon>Sphingobium</taxon>
    </lineage>
</organism>
<dbReference type="Proteomes" id="UP000552700">
    <property type="component" value="Unassembled WGS sequence"/>
</dbReference>
<dbReference type="Pfam" id="PF00296">
    <property type="entry name" value="Bac_luciferase"/>
    <property type="match status" value="1"/>
</dbReference>
<dbReference type="PANTHER" id="PTHR42847">
    <property type="entry name" value="ALKANESULFONATE MONOOXYGENASE"/>
    <property type="match status" value="1"/>
</dbReference>
<evidence type="ECO:0000313" key="7">
    <source>
        <dbReference type="Proteomes" id="UP000552700"/>
    </source>
</evidence>
<evidence type="ECO:0000256" key="3">
    <source>
        <dbReference type="ARBA" id="ARBA00023002"/>
    </source>
</evidence>
<keyword evidence="7" id="KW-1185">Reference proteome</keyword>
<comment type="caution">
    <text evidence="6">The sequence shown here is derived from an EMBL/GenBank/DDBJ whole genome shotgun (WGS) entry which is preliminary data.</text>
</comment>
<keyword evidence="1" id="KW-0285">Flavoprotein</keyword>
<gene>
    <name evidence="6" type="ORF">FHS92_003118</name>
</gene>
<evidence type="ECO:0000256" key="1">
    <source>
        <dbReference type="ARBA" id="ARBA00022630"/>
    </source>
</evidence>
<dbReference type="RefSeq" id="WP_221231110.1">
    <property type="nucleotide sequence ID" value="NZ_JACIJP010000006.1"/>
</dbReference>
<evidence type="ECO:0000256" key="4">
    <source>
        <dbReference type="ARBA" id="ARBA00023033"/>
    </source>
</evidence>
<evidence type="ECO:0000313" key="6">
    <source>
        <dbReference type="EMBL" id="MBB6125357.1"/>
    </source>
</evidence>
<name>A0A841J3G9_9SPHN</name>
<dbReference type="InterPro" id="IPR036661">
    <property type="entry name" value="Luciferase-like_sf"/>
</dbReference>
<dbReference type="InterPro" id="IPR011251">
    <property type="entry name" value="Luciferase-like_dom"/>
</dbReference>
<keyword evidence="2" id="KW-0288">FMN</keyword>
<proteinExistence type="predicted"/>
<dbReference type="GO" id="GO:0004497">
    <property type="term" value="F:monooxygenase activity"/>
    <property type="evidence" value="ECO:0007669"/>
    <property type="project" value="UniProtKB-KW"/>
</dbReference>